<name>A0ABS6N2V8_9RHOB</name>
<protein>
    <recommendedName>
        <fullName evidence="7">DNA 3'-5' helicase</fullName>
        <ecNumber evidence="7">5.6.2.4</ecNumber>
    </recommendedName>
</protein>
<dbReference type="PANTHER" id="PTHR11070:SF63">
    <property type="entry name" value="DNA HELICASE IV"/>
    <property type="match status" value="1"/>
</dbReference>
<evidence type="ECO:0000256" key="5">
    <source>
        <dbReference type="ARBA" id="ARBA00023235"/>
    </source>
</evidence>
<dbReference type="EMBL" id="JAHRWL010000001">
    <property type="protein sequence ID" value="MBV2358360.1"/>
    <property type="molecule type" value="Genomic_DNA"/>
</dbReference>
<evidence type="ECO:0000256" key="8">
    <source>
        <dbReference type="ARBA" id="ARBA00048988"/>
    </source>
</evidence>
<evidence type="ECO:0000259" key="10">
    <source>
        <dbReference type="PROSITE" id="PS51198"/>
    </source>
</evidence>
<organism evidence="11 12">
    <name type="scientific">Thalassococcus arenae</name>
    <dbReference type="NCBI Taxonomy" id="2851652"/>
    <lineage>
        <taxon>Bacteria</taxon>
        <taxon>Pseudomonadati</taxon>
        <taxon>Pseudomonadota</taxon>
        <taxon>Alphaproteobacteria</taxon>
        <taxon>Rhodobacterales</taxon>
        <taxon>Roseobacteraceae</taxon>
        <taxon>Thalassococcus</taxon>
    </lineage>
</organism>
<dbReference type="InterPro" id="IPR000212">
    <property type="entry name" value="DNA_helicase_UvrD/REP"/>
</dbReference>
<keyword evidence="1 9" id="KW-0547">Nucleotide-binding</keyword>
<evidence type="ECO:0000256" key="6">
    <source>
        <dbReference type="ARBA" id="ARBA00034617"/>
    </source>
</evidence>
<dbReference type="InterPro" id="IPR014016">
    <property type="entry name" value="UvrD-like_ATP-bd"/>
</dbReference>
<keyword evidence="5" id="KW-0413">Isomerase</keyword>
<reference evidence="11" key="1">
    <citation type="submission" date="2021-06" db="EMBL/GenBank/DDBJ databases">
        <title>Thalassococcus sp. CAU 1522 isolated from sea sand, Republic of Korea.</title>
        <authorList>
            <person name="Kim W."/>
        </authorList>
    </citation>
    <scope>NUCLEOTIDE SEQUENCE</scope>
    <source>
        <strain evidence="11">CAU 1522</strain>
    </source>
</reference>
<accession>A0ABS6N2V8</accession>
<evidence type="ECO:0000256" key="7">
    <source>
        <dbReference type="ARBA" id="ARBA00034808"/>
    </source>
</evidence>
<comment type="caution">
    <text evidence="11">The sequence shown here is derived from an EMBL/GenBank/DDBJ whole genome shotgun (WGS) entry which is preliminary data.</text>
</comment>
<dbReference type="Pfam" id="PF13361">
    <property type="entry name" value="UvrD_C"/>
    <property type="match status" value="1"/>
</dbReference>
<keyword evidence="3 9" id="KW-0347">Helicase</keyword>
<dbReference type="InterPro" id="IPR013498">
    <property type="entry name" value="Topo_IA_Znf"/>
</dbReference>
<dbReference type="EC" id="5.6.2.4" evidence="7"/>
<feature type="domain" description="UvrD-like helicase ATP-binding" evidence="10">
    <location>
        <begin position="144"/>
        <end position="617"/>
    </location>
</feature>
<dbReference type="InterPro" id="IPR014017">
    <property type="entry name" value="DNA_helicase_UvrD-like_C"/>
</dbReference>
<dbReference type="PROSITE" id="PS51198">
    <property type="entry name" value="UVRD_HELICASE_ATP_BIND"/>
    <property type="match status" value="1"/>
</dbReference>
<keyword evidence="12" id="KW-1185">Reference proteome</keyword>
<keyword evidence="4 9" id="KW-0067">ATP-binding</keyword>
<gene>
    <name evidence="11" type="ORF">KUH32_01110</name>
</gene>
<feature type="binding site" evidence="9">
    <location>
        <begin position="165"/>
        <end position="172"/>
    </location>
    <ligand>
        <name>ATP</name>
        <dbReference type="ChEBI" id="CHEBI:30616"/>
    </ligand>
</feature>
<keyword evidence="2 9" id="KW-0378">Hydrolase</keyword>
<comment type="catalytic activity">
    <reaction evidence="6">
        <text>Couples ATP hydrolysis with the unwinding of duplex DNA by translocating in the 3'-5' direction.</text>
        <dbReference type="EC" id="5.6.2.4"/>
    </reaction>
</comment>
<proteinExistence type="predicted"/>
<dbReference type="Pfam" id="PF00580">
    <property type="entry name" value="UvrD-helicase"/>
    <property type="match status" value="2"/>
</dbReference>
<sequence length="916" mass="102536">MLSSSFSLDLAGGKQIILPAVSKAAANSFAEAVGQAWSKFNLRELAKEEERIQRLLQSLEKLQAPERYPSAFHIDPLAREALDLTDRVLSKLNAEAVGDKTMRRIAPILSFSADPAKAREAAIERFVDAQLDRWTEFLDTVESMPLTPEQRLSVVVDEDATLVLAGAGSGKTSVITAKAAYLVKAGIRSPEELLLLAFARDAATEMSERIEARCGVPIAARTFHALAYEIIGDVEGEKPALAPTATDDKAFLSLIRDILRYIVSRVSDVAETVIGWFAGFFDDFPSPWDFKSAHEWYSEVESRNLRTLQGETVNSFEELLIANWLYRNGIAYEYEPTYEHKLTGTGRRVYTPDFRLTESGVYIEHFGVRKRRTSDGTEQLTTAPFVDQDEYLAGMDWKRKVHAEHETVLIETYSWEREEGRLLDALAEKLAPHVTMRPIPDIEIYDQVTQVGVVDGFSSLIGTFLRHFKNGGYQIDDCSDKASTLKMGKRAEAFLKIFGAVFREYQNRLGDRIDFEDMVIRATAHVESGRYNSPFRHILVDEFQDISTGRARLIKALKEQHSDAKIFAVGDDWQSIYRFAGSDIHIMRNFGTEFGGHFAGASGIHRTVDLGRTFRSVDKIAHASRRFVLRNPAQITKTVRAAGETDQPAIQVAWTRRENAENVLDETLTSLSETCTGGVQMPSVLLLGRYRFNEPDLRRLRRQHPALSLSFKTIHASKGLEADHVIILGADKARMGFPSMIVDDPLLSLVSPEAELFENAEERRVMYVAMTRARRSVTILASEARPSVFVTELMNDPDYGVVSPIETTERTHTCLQCGGRLLYMPGQDGPGWYRCEHVKLCGNRMPACPECGVGLPVRDQKRSVMECSECNASQQACPSCDDGWLIERRGRFGPFLGCVRFPDCNGKAKIAKTASR</sequence>
<evidence type="ECO:0000256" key="4">
    <source>
        <dbReference type="ARBA" id="ARBA00022840"/>
    </source>
</evidence>
<evidence type="ECO:0000313" key="11">
    <source>
        <dbReference type="EMBL" id="MBV2358360.1"/>
    </source>
</evidence>
<dbReference type="Proteomes" id="UP001166293">
    <property type="component" value="Unassembled WGS sequence"/>
</dbReference>
<dbReference type="Pfam" id="PF01396">
    <property type="entry name" value="Zn_ribbon_Top1"/>
    <property type="match status" value="1"/>
</dbReference>
<comment type="catalytic activity">
    <reaction evidence="8">
        <text>ATP + H2O = ADP + phosphate + H(+)</text>
        <dbReference type="Rhea" id="RHEA:13065"/>
        <dbReference type="ChEBI" id="CHEBI:15377"/>
        <dbReference type="ChEBI" id="CHEBI:15378"/>
        <dbReference type="ChEBI" id="CHEBI:30616"/>
        <dbReference type="ChEBI" id="CHEBI:43474"/>
        <dbReference type="ChEBI" id="CHEBI:456216"/>
        <dbReference type="EC" id="5.6.2.4"/>
    </reaction>
</comment>
<evidence type="ECO:0000313" key="12">
    <source>
        <dbReference type="Proteomes" id="UP001166293"/>
    </source>
</evidence>
<dbReference type="RefSeq" id="WP_217778212.1">
    <property type="nucleotide sequence ID" value="NZ_JAHRWL010000001.1"/>
</dbReference>
<evidence type="ECO:0000256" key="2">
    <source>
        <dbReference type="ARBA" id="ARBA00022801"/>
    </source>
</evidence>
<evidence type="ECO:0000256" key="3">
    <source>
        <dbReference type="ARBA" id="ARBA00022806"/>
    </source>
</evidence>
<evidence type="ECO:0000256" key="9">
    <source>
        <dbReference type="PROSITE-ProRule" id="PRU00560"/>
    </source>
</evidence>
<evidence type="ECO:0000256" key="1">
    <source>
        <dbReference type="ARBA" id="ARBA00022741"/>
    </source>
</evidence>
<dbReference type="PANTHER" id="PTHR11070">
    <property type="entry name" value="UVRD / RECB / PCRA DNA HELICASE FAMILY MEMBER"/>
    <property type="match status" value="1"/>
</dbReference>